<dbReference type="AlphaFoldDB" id="A0A183IN41"/>
<organism evidence="3">
    <name type="scientific">Soboliphyme baturini</name>
    <dbReference type="NCBI Taxonomy" id="241478"/>
    <lineage>
        <taxon>Eukaryota</taxon>
        <taxon>Metazoa</taxon>
        <taxon>Ecdysozoa</taxon>
        <taxon>Nematoda</taxon>
        <taxon>Enoplea</taxon>
        <taxon>Dorylaimia</taxon>
        <taxon>Dioctophymatida</taxon>
        <taxon>Dioctophymatoidea</taxon>
        <taxon>Soboliphymatidae</taxon>
        <taxon>Soboliphyme</taxon>
    </lineage>
</organism>
<evidence type="ECO:0000313" key="3">
    <source>
        <dbReference type="WBParaSite" id="SBAD_0000524601-mRNA-1"/>
    </source>
</evidence>
<dbReference type="WBParaSite" id="SBAD_0000524601-mRNA-1">
    <property type="protein sequence ID" value="SBAD_0000524601-mRNA-1"/>
    <property type="gene ID" value="SBAD_0000524601"/>
</dbReference>
<name>A0A183IN41_9BILA</name>
<reference evidence="3" key="1">
    <citation type="submission" date="2016-06" db="UniProtKB">
        <authorList>
            <consortium name="WormBaseParasite"/>
        </authorList>
    </citation>
    <scope>IDENTIFICATION</scope>
</reference>
<evidence type="ECO:0000313" key="2">
    <source>
        <dbReference type="Proteomes" id="UP000270296"/>
    </source>
</evidence>
<sequence length="94" mass="10891">MLFNFRDIPRLFTFVFNDQQIAAECRTLVRVLSDRSFEDIESEPNIRFQVAKHHSATTSGGRSSARVMTSRVIVEMIRISFVGLFSKFIIYIMP</sequence>
<dbReference type="Proteomes" id="UP000270296">
    <property type="component" value="Unassembled WGS sequence"/>
</dbReference>
<keyword evidence="2" id="KW-1185">Reference proteome</keyword>
<evidence type="ECO:0000313" key="1">
    <source>
        <dbReference type="EMBL" id="VDP06083.1"/>
    </source>
</evidence>
<protein>
    <submittedName>
        <fullName evidence="1 3">Uncharacterized protein</fullName>
    </submittedName>
</protein>
<proteinExistence type="predicted"/>
<dbReference type="EMBL" id="UZAM01008714">
    <property type="protein sequence ID" value="VDP06083.1"/>
    <property type="molecule type" value="Genomic_DNA"/>
</dbReference>
<accession>A0A183IN41</accession>
<reference evidence="1 2" key="2">
    <citation type="submission" date="2018-11" db="EMBL/GenBank/DDBJ databases">
        <authorList>
            <consortium name="Pathogen Informatics"/>
        </authorList>
    </citation>
    <scope>NUCLEOTIDE SEQUENCE [LARGE SCALE GENOMIC DNA]</scope>
</reference>
<gene>
    <name evidence="1" type="ORF">SBAD_LOCUS5038</name>
</gene>